<dbReference type="OrthoDB" id="8480302at2"/>
<organism evidence="1 2">
    <name type="scientific">Kangiella profundi</name>
    <dbReference type="NCBI Taxonomy" id="1561924"/>
    <lineage>
        <taxon>Bacteria</taxon>
        <taxon>Pseudomonadati</taxon>
        <taxon>Pseudomonadota</taxon>
        <taxon>Gammaproteobacteria</taxon>
        <taxon>Kangiellales</taxon>
        <taxon>Kangiellaceae</taxon>
        <taxon>Kangiella</taxon>
    </lineage>
</organism>
<evidence type="ECO:0000313" key="2">
    <source>
        <dbReference type="Proteomes" id="UP000232693"/>
    </source>
</evidence>
<protein>
    <submittedName>
        <fullName evidence="1">DUF2007 domain-containing protein</fullName>
    </submittedName>
</protein>
<dbReference type="Gene3D" id="3.30.70.790">
    <property type="entry name" value="UreE, C-terminal domain"/>
    <property type="match status" value="1"/>
</dbReference>
<dbReference type="SUPFAM" id="SSF54913">
    <property type="entry name" value="GlnB-like"/>
    <property type="match status" value="1"/>
</dbReference>
<proteinExistence type="predicted"/>
<name>A0A2K9AMZ8_9GAMM</name>
<dbReference type="Pfam" id="PF09413">
    <property type="entry name" value="DUF2007"/>
    <property type="match status" value="1"/>
</dbReference>
<dbReference type="InterPro" id="IPR018551">
    <property type="entry name" value="DUF2007"/>
</dbReference>
<dbReference type="Proteomes" id="UP000232693">
    <property type="component" value="Chromosome"/>
</dbReference>
<sequence>MSLVVVETYPNTMQAHIARGLLESHGIQATILHEHSLSTYSFTIGEVPLMVDEENYIRAREILTDELPPDPIESFSA</sequence>
<keyword evidence="2" id="KW-1185">Reference proteome</keyword>
<evidence type="ECO:0000313" key="1">
    <source>
        <dbReference type="EMBL" id="AUD77783.1"/>
    </source>
</evidence>
<dbReference type="AlphaFoldDB" id="A0A2K9AMZ8"/>
<gene>
    <name evidence="1" type="ORF">CW740_00440</name>
</gene>
<accession>A0A2K9AMZ8</accession>
<reference evidence="1 2" key="1">
    <citation type="submission" date="2017-12" db="EMBL/GenBank/DDBJ databases">
        <title>Kangiella profundi FT102 completed genome.</title>
        <authorList>
            <person name="Xu J."/>
            <person name="Wang J."/>
            <person name="Lu Y."/>
        </authorList>
    </citation>
    <scope>NUCLEOTIDE SEQUENCE [LARGE SCALE GENOMIC DNA]</scope>
    <source>
        <strain evidence="1 2">FT102</strain>
    </source>
</reference>
<dbReference type="EMBL" id="CP025120">
    <property type="protein sequence ID" value="AUD77783.1"/>
    <property type="molecule type" value="Genomic_DNA"/>
</dbReference>
<dbReference type="InterPro" id="IPR011322">
    <property type="entry name" value="N-reg_PII-like_a/b"/>
</dbReference>
<dbReference type="RefSeq" id="WP_018623536.1">
    <property type="nucleotide sequence ID" value="NZ_BMGO01000001.1"/>
</dbReference>
<dbReference type="KEGG" id="kpd:CW740_00440"/>